<accession>A0A7Y9S0P6</accession>
<evidence type="ECO:0000313" key="3">
    <source>
        <dbReference type="Proteomes" id="UP000540656"/>
    </source>
</evidence>
<dbReference type="Gene3D" id="3.40.50.720">
    <property type="entry name" value="NAD(P)-binding Rossmann-like Domain"/>
    <property type="match status" value="1"/>
</dbReference>
<name>A0A7Y9S0P6_9ACTN</name>
<feature type="domain" description="NAD(P)-binding" evidence="1">
    <location>
        <begin position="37"/>
        <end position="134"/>
    </location>
</feature>
<dbReference type="RefSeq" id="WP_179502107.1">
    <property type="nucleotide sequence ID" value="NZ_JACCAA010000001.1"/>
</dbReference>
<organism evidence="2 3">
    <name type="scientific">Nocardioides daedukensis</name>
    <dbReference type="NCBI Taxonomy" id="634462"/>
    <lineage>
        <taxon>Bacteria</taxon>
        <taxon>Bacillati</taxon>
        <taxon>Actinomycetota</taxon>
        <taxon>Actinomycetes</taxon>
        <taxon>Propionibacteriales</taxon>
        <taxon>Nocardioidaceae</taxon>
        <taxon>Nocardioides</taxon>
    </lineage>
</organism>
<dbReference type="AlphaFoldDB" id="A0A7Y9S0P6"/>
<sequence length="245" mass="25835">MRIVVTGGAGALGSLVVAEGRSRGHDTASISRRNGVDLATGRGLSEALAGADVVINCASNPRKPAPVDIEGTRHLVQAIEPGTHIVQISIVGCDRNPFGYYRAKTQAEQILAESDRPVTIVRATQFHDFAATMARSLTLGPVALGVRGLACQPVETRWVASRLLDHAEEARPQGCRRATDLAGPAVFTLPEIASRLRTHAGRGVPRVLTLPPVGGVLRSFANRTNLPSGEVEIGGASFDDWLAGQ</sequence>
<dbReference type="EMBL" id="JACCAA010000001">
    <property type="protein sequence ID" value="NYG59011.1"/>
    <property type="molecule type" value="Genomic_DNA"/>
</dbReference>
<reference evidence="2 3" key="1">
    <citation type="submission" date="2020-07" db="EMBL/GenBank/DDBJ databases">
        <title>Sequencing the genomes of 1000 actinobacteria strains.</title>
        <authorList>
            <person name="Klenk H.-P."/>
        </authorList>
    </citation>
    <scope>NUCLEOTIDE SEQUENCE [LARGE SCALE GENOMIC DNA]</scope>
    <source>
        <strain evidence="2 3">DSM 23819</strain>
    </source>
</reference>
<gene>
    <name evidence="2" type="ORF">BJ980_001934</name>
</gene>
<dbReference type="PANTHER" id="PTHR12126:SF11">
    <property type="entry name" value="NADH DEHYDROGENASE [UBIQUINONE] 1 ALPHA SUBCOMPLEX SUBUNIT 9, MITOCHONDRIAL"/>
    <property type="match status" value="1"/>
</dbReference>
<dbReference type="Proteomes" id="UP000540656">
    <property type="component" value="Unassembled WGS sequence"/>
</dbReference>
<evidence type="ECO:0000313" key="2">
    <source>
        <dbReference type="EMBL" id="NYG59011.1"/>
    </source>
</evidence>
<proteinExistence type="predicted"/>
<evidence type="ECO:0000259" key="1">
    <source>
        <dbReference type="Pfam" id="PF13460"/>
    </source>
</evidence>
<dbReference type="InterPro" id="IPR051207">
    <property type="entry name" value="ComplexI_NDUFA9_subunit"/>
</dbReference>
<dbReference type="InterPro" id="IPR016040">
    <property type="entry name" value="NAD(P)-bd_dom"/>
</dbReference>
<dbReference type="InterPro" id="IPR036291">
    <property type="entry name" value="NAD(P)-bd_dom_sf"/>
</dbReference>
<comment type="caution">
    <text evidence="2">The sequence shown here is derived from an EMBL/GenBank/DDBJ whole genome shotgun (WGS) entry which is preliminary data.</text>
</comment>
<keyword evidence="3" id="KW-1185">Reference proteome</keyword>
<dbReference type="SUPFAM" id="SSF51735">
    <property type="entry name" value="NAD(P)-binding Rossmann-fold domains"/>
    <property type="match status" value="1"/>
</dbReference>
<dbReference type="Pfam" id="PF13460">
    <property type="entry name" value="NAD_binding_10"/>
    <property type="match status" value="1"/>
</dbReference>
<dbReference type="GO" id="GO:0044877">
    <property type="term" value="F:protein-containing complex binding"/>
    <property type="evidence" value="ECO:0007669"/>
    <property type="project" value="TreeGrafter"/>
</dbReference>
<protein>
    <submittedName>
        <fullName evidence="2">Uncharacterized protein YbjT (DUF2867 family)</fullName>
    </submittedName>
</protein>
<dbReference type="PANTHER" id="PTHR12126">
    <property type="entry name" value="NADH-UBIQUINONE OXIDOREDUCTASE 39 KDA SUBUNIT-RELATED"/>
    <property type="match status" value="1"/>
</dbReference>